<reference evidence="1" key="1">
    <citation type="submission" date="2013-11" db="EMBL/GenBank/DDBJ databases">
        <title>Genome sequence of the fusiform rust pathogen reveals effectors for host alternation and coevolution with pine.</title>
        <authorList>
            <consortium name="DOE Joint Genome Institute"/>
            <person name="Smith K."/>
            <person name="Pendleton A."/>
            <person name="Kubisiak T."/>
            <person name="Anderson C."/>
            <person name="Salamov A."/>
            <person name="Aerts A."/>
            <person name="Riley R."/>
            <person name="Clum A."/>
            <person name="Lindquist E."/>
            <person name="Ence D."/>
            <person name="Campbell M."/>
            <person name="Kronenberg Z."/>
            <person name="Feau N."/>
            <person name="Dhillon B."/>
            <person name="Hamelin R."/>
            <person name="Burleigh J."/>
            <person name="Smith J."/>
            <person name="Yandell M."/>
            <person name="Nelson C."/>
            <person name="Grigoriev I."/>
            <person name="Davis J."/>
        </authorList>
    </citation>
    <scope>NUCLEOTIDE SEQUENCE</scope>
    <source>
        <strain evidence="1">G11</strain>
    </source>
</reference>
<evidence type="ECO:0000313" key="2">
    <source>
        <dbReference type="Proteomes" id="UP000886653"/>
    </source>
</evidence>
<proteinExistence type="predicted"/>
<keyword evidence="2" id="KW-1185">Reference proteome</keyword>
<accession>A0A9P6NQF8</accession>
<protein>
    <submittedName>
        <fullName evidence="1">Uncharacterized protein</fullName>
    </submittedName>
</protein>
<dbReference type="EMBL" id="MU167224">
    <property type="protein sequence ID" value="KAG0149787.1"/>
    <property type="molecule type" value="Genomic_DNA"/>
</dbReference>
<dbReference type="AlphaFoldDB" id="A0A9P6NQF8"/>
<sequence>MATKCFPIKKRSADSETAEENVSSDAVCISRRIRISFPSSPSPSPSPYPCCACLTSFLSWAHSSCPSPQRLASLSRSQVAHLPKPAQALDWGCVCRKDVNTIKLPTQVRLQLALTPLSAPPYLAFRAETQAEGYISCSYRTYGELIENGLWS</sequence>
<organism evidence="1 2">
    <name type="scientific">Cronartium quercuum f. sp. fusiforme G11</name>
    <dbReference type="NCBI Taxonomy" id="708437"/>
    <lineage>
        <taxon>Eukaryota</taxon>
        <taxon>Fungi</taxon>
        <taxon>Dikarya</taxon>
        <taxon>Basidiomycota</taxon>
        <taxon>Pucciniomycotina</taxon>
        <taxon>Pucciniomycetes</taxon>
        <taxon>Pucciniales</taxon>
        <taxon>Coleosporiaceae</taxon>
        <taxon>Cronartium</taxon>
    </lineage>
</organism>
<gene>
    <name evidence="1" type="ORF">CROQUDRAFT_130998</name>
</gene>
<dbReference type="Proteomes" id="UP000886653">
    <property type="component" value="Unassembled WGS sequence"/>
</dbReference>
<name>A0A9P6NQF8_9BASI</name>
<evidence type="ECO:0000313" key="1">
    <source>
        <dbReference type="EMBL" id="KAG0149787.1"/>
    </source>
</evidence>
<comment type="caution">
    <text evidence="1">The sequence shown here is derived from an EMBL/GenBank/DDBJ whole genome shotgun (WGS) entry which is preliminary data.</text>
</comment>